<keyword evidence="3" id="KW-1185">Reference proteome</keyword>
<dbReference type="Proteomes" id="UP000198881">
    <property type="component" value="Unassembled WGS sequence"/>
</dbReference>
<protein>
    <submittedName>
        <fullName evidence="2">Uncharacterized protein</fullName>
    </submittedName>
</protein>
<sequence>MSGAAVLLLSGLWIAGCTGTAEVPDPGTTEPPAAQPAPAESQPVPEVPDEPSMDAVAYTTLIDGEQYVGLKDQVTPGQDYGVRVVCDAGELEYEVRAPEEVEAFSDEQVIASGRVSCPVDTIQDSFTVPTGDPGIRLPNDGSWQISLSHIDGVTNALAELVPAPSTRG</sequence>
<gene>
    <name evidence="2" type="ORF">SAMN04487966_103106</name>
</gene>
<accession>A0A1I7MJ64</accession>
<evidence type="ECO:0000313" key="2">
    <source>
        <dbReference type="EMBL" id="SFV21909.1"/>
    </source>
</evidence>
<feature type="region of interest" description="Disordered" evidence="1">
    <location>
        <begin position="21"/>
        <end position="50"/>
    </location>
</feature>
<reference evidence="2 3" key="1">
    <citation type="submission" date="2016-10" db="EMBL/GenBank/DDBJ databases">
        <authorList>
            <person name="de Groot N.N."/>
        </authorList>
    </citation>
    <scope>NUCLEOTIDE SEQUENCE [LARGE SCALE GENOMIC DNA]</scope>
    <source>
        <strain evidence="2 3">CGMCC 1.7054</strain>
    </source>
</reference>
<dbReference type="EMBL" id="FPCG01000003">
    <property type="protein sequence ID" value="SFV21909.1"/>
    <property type="molecule type" value="Genomic_DNA"/>
</dbReference>
<name>A0A1I7MJ64_9MICC</name>
<organism evidence="2 3">
    <name type="scientific">Micrococcus terreus</name>
    <dbReference type="NCBI Taxonomy" id="574650"/>
    <lineage>
        <taxon>Bacteria</taxon>
        <taxon>Bacillati</taxon>
        <taxon>Actinomycetota</taxon>
        <taxon>Actinomycetes</taxon>
        <taxon>Micrococcales</taxon>
        <taxon>Micrococcaceae</taxon>
        <taxon>Micrococcus</taxon>
    </lineage>
</organism>
<dbReference type="AlphaFoldDB" id="A0A1I7MJ64"/>
<evidence type="ECO:0000256" key="1">
    <source>
        <dbReference type="SAM" id="MobiDB-lite"/>
    </source>
</evidence>
<evidence type="ECO:0000313" key="3">
    <source>
        <dbReference type="Proteomes" id="UP000198881"/>
    </source>
</evidence>
<feature type="compositionally biased region" description="Low complexity" evidence="1">
    <location>
        <begin position="30"/>
        <end position="44"/>
    </location>
</feature>
<proteinExistence type="predicted"/>